<dbReference type="InterPro" id="IPR051061">
    <property type="entry name" value="Zinc_finger_trans_reg"/>
</dbReference>
<feature type="domain" description="C2H2-type" evidence="1">
    <location>
        <begin position="209"/>
        <end position="238"/>
    </location>
</feature>
<dbReference type="GO" id="GO:0003712">
    <property type="term" value="F:transcription coregulator activity"/>
    <property type="evidence" value="ECO:0007669"/>
    <property type="project" value="TreeGrafter"/>
</dbReference>
<dbReference type="InterPro" id="IPR013087">
    <property type="entry name" value="Znf_C2H2_type"/>
</dbReference>
<sequence length="466" mass="52426">MNNNYTEDYSWQSLEGDQSWVDYGYASALPNFQLDLPLGYEPNLTAPWASTNTSSYYVQNNLGAGSSLVEPQQNLVGSYFHITGAEGGANGQNACFTSEPRETVLPNVDTAVLYPAYMQGTASHHQVQQQEQATDLSTAAIDFQFVGGSRPLQPLAAKAELPSVAQRQDENSEELNLKCKFPGCVSKKSFKRKYELERHMQKHSRQETFDCPAVNCKYRGPKAFYRPDKLKAHVLAGHDEQTLFACPVAGCFSASRLLSRAFLSVHMRNHDLPVGKYRGYLPALGSLDRFRTCPVEKCLKKLSPDSLQGHVLQHTEAERAACRIKIAAAGLDHLSGCVICPIISCRITLPDLPAFQDHLIDHIALDPNHFRAWKTSAIHSWCDLHQHPWVLLRISWWDRISSFYNRDCPACGMRRGQNTHPFDLLKDPKNLHACREEILQLYPGIGWHPIFDDVMPAVHRTTIRLP</sequence>
<dbReference type="HOGENOM" id="CLU_586628_0_0_1"/>
<dbReference type="PANTHER" id="PTHR46179:SF26">
    <property type="entry name" value="ZINC FINGER PROTEIN 423 HOMOLOG"/>
    <property type="match status" value="1"/>
</dbReference>
<evidence type="ECO:0000259" key="1">
    <source>
        <dbReference type="SMART" id="SM00355"/>
    </source>
</evidence>
<dbReference type="Gene3D" id="3.30.160.60">
    <property type="entry name" value="Classic Zinc Finger"/>
    <property type="match status" value="1"/>
</dbReference>
<keyword evidence="3" id="KW-1185">Reference proteome</keyword>
<dbReference type="GO" id="GO:0005634">
    <property type="term" value="C:nucleus"/>
    <property type="evidence" value="ECO:0007669"/>
    <property type="project" value="TreeGrafter"/>
</dbReference>
<dbReference type="OrthoDB" id="654211at2759"/>
<dbReference type="AlphaFoldDB" id="U1HZV5"/>
<organism evidence="2 3">
    <name type="scientific">Endocarpon pusillum (strain Z07020 / HMAS-L-300199)</name>
    <name type="common">Lichen-forming fungus</name>
    <dbReference type="NCBI Taxonomy" id="1263415"/>
    <lineage>
        <taxon>Eukaryota</taxon>
        <taxon>Fungi</taxon>
        <taxon>Dikarya</taxon>
        <taxon>Ascomycota</taxon>
        <taxon>Pezizomycotina</taxon>
        <taxon>Eurotiomycetes</taxon>
        <taxon>Chaetothyriomycetidae</taxon>
        <taxon>Verrucariales</taxon>
        <taxon>Verrucariaceae</taxon>
        <taxon>Endocarpon</taxon>
    </lineage>
</organism>
<dbReference type="SMART" id="SM00355">
    <property type="entry name" value="ZnF_C2H2"/>
    <property type="match status" value="5"/>
</dbReference>
<feature type="domain" description="C2H2-type" evidence="1">
    <location>
        <begin position="291"/>
        <end position="314"/>
    </location>
</feature>
<feature type="domain" description="C2H2-type" evidence="1">
    <location>
        <begin position="244"/>
        <end position="270"/>
    </location>
</feature>
<name>U1HZV5_ENDPU</name>
<proteinExistence type="predicted"/>
<dbReference type="GeneID" id="19242678"/>
<dbReference type="Proteomes" id="UP000019373">
    <property type="component" value="Unassembled WGS sequence"/>
</dbReference>
<evidence type="ECO:0000313" key="2">
    <source>
        <dbReference type="EMBL" id="ERF75109.1"/>
    </source>
</evidence>
<feature type="domain" description="C2H2-type" evidence="1">
    <location>
        <begin position="177"/>
        <end position="203"/>
    </location>
</feature>
<feature type="domain" description="C2H2-type" evidence="1">
    <location>
        <begin position="338"/>
        <end position="362"/>
    </location>
</feature>
<gene>
    <name evidence="2" type="ORF">EPUS_07798</name>
</gene>
<dbReference type="EMBL" id="KE720819">
    <property type="protein sequence ID" value="ERF75109.1"/>
    <property type="molecule type" value="Genomic_DNA"/>
</dbReference>
<accession>U1HZV5</accession>
<dbReference type="GO" id="GO:0006357">
    <property type="term" value="P:regulation of transcription by RNA polymerase II"/>
    <property type="evidence" value="ECO:0007669"/>
    <property type="project" value="TreeGrafter"/>
</dbReference>
<protein>
    <recommendedName>
        <fullName evidence="1">C2H2-type domain-containing protein</fullName>
    </recommendedName>
</protein>
<evidence type="ECO:0000313" key="3">
    <source>
        <dbReference type="Proteomes" id="UP000019373"/>
    </source>
</evidence>
<dbReference type="eggNOG" id="ENOG502SVPX">
    <property type="taxonomic scope" value="Eukaryota"/>
</dbReference>
<dbReference type="RefSeq" id="XP_007787542.1">
    <property type="nucleotide sequence ID" value="XM_007789352.1"/>
</dbReference>
<reference evidence="3" key="1">
    <citation type="journal article" date="2014" name="BMC Genomics">
        <title>Genome characteristics reveal the impact of lichenization on lichen-forming fungus Endocarpon pusillum Hedwig (Verrucariales, Ascomycota).</title>
        <authorList>
            <person name="Wang Y.-Y."/>
            <person name="Liu B."/>
            <person name="Zhang X.-Y."/>
            <person name="Zhou Q.-M."/>
            <person name="Zhang T."/>
            <person name="Li H."/>
            <person name="Yu Y.-F."/>
            <person name="Zhang X.-L."/>
            <person name="Hao X.-Y."/>
            <person name="Wang M."/>
            <person name="Wang L."/>
            <person name="Wei J.-C."/>
        </authorList>
    </citation>
    <scope>NUCLEOTIDE SEQUENCE [LARGE SCALE GENOMIC DNA]</scope>
    <source>
        <strain evidence="3">Z07020 / HMAS-L-300199</strain>
    </source>
</reference>
<dbReference type="PANTHER" id="PTHR46179">
    <property type="entry name" value="ZINC FINGER PROTEIN"/>
    <property type="match status" value="1"/>
</dbReference>